<dbReference type="Proteomes" id="UP000486351">
    <property type="component" value="Unassembled WGS sequence"/>
</dbReference>
<proteinExistence type="predicted"/>
<evidence type="ECO:0000313" key="2">
    <source>
        <dbReference type="EMBL" id="KAE9341289.1"/>
    </source>
</evidence>
<sequence>MHQARHAILDPIKKRFSGMEFDLVWISFLDPRFHKMKLLNQDEIVIAKHCLRDAAAVVARSASEQLSTPEHDSRSIASHRLPSDDTASVWGDLLGSDRDDDISLSSDDYPTCVSGASMSLLLTLK</sequence>
<protein>
    <submittedName>
        <fullName evidence="2">Uncharacterized protein</fullName>
    </submittedName>
</protein>
<evidence type="ECO:0000313" key="3">
    <source>
        <dbReference type="Proteomes" id="UP000486351"/>
    </source>
</evidence>
<comment type="caution">
    <text evidence="2">The sequence shown here is derived from an EMBL/GenBank/DDBJ whole genome shotgun (WGS) entry which is preliminary data.</text>
</comment>
<feature type="region of interest" description="Disordered" evidence="1">
    <location>
        <begin position="61"/>
        <end position="84"/>
    </location>
</feature>
<dbReference type="EMBL" id="QXFY01000547">
    <property type="protein sequence ID" value="KAE9341289.1"/>
    <property type="molecule type" value="Genomic_DNA"/>
</dbReference>
<gene>
    <name evidence="2" type="ORF">PF008_g10689</name>
</gene>
<dbReference type="AlphaFoldDB" id="A0A6G0RT19"/>
<name>A0A6G0RT19_9STRA</name>
<evidence type="ECO:0000256" key="1">
    <source>
        <dbReference type="SAM" id="MobiDB-lite"/>
    </source>
</evidence>
<reference evidence="2 3" key="1">
    <citation type="submission" date="2018-09" db="EMBL/GenBank/DDBJ databases">
        <title>Genomic investigation of the strawberry pathogen Phytophthora fragariae indicates pathogenicity is determined by transcriptional variation in three key races.</title>
        <authorList>
            <person name="Adams T.M."/>
            <person name="Armitage A.D."/>
            <person name="Sobczyk M.K."/>
            <person name="Bates H.J."/>
            <person name="Dunwell J.M."/>
            <person name="Nellist C.F."/>
            <person name="Harrison R.J."/>
        </authorList>
    </citation>
    <scope>NUCLEOTIDE SEQUENCE [LARGE SCALE GENOMIC DNA]</scope>
    <source>
        <strain evidence="2 3">NOV-77</strain>
    </source>
</reference>
<organism evidence="2 3">
    <name type="scientific">Phytophthora fragariae</name>
    <dbReference type="NCBI Taxonomy" id="53985"/>
    <lineage>
        <taxon>Eukaryota</taxon>
        <taxon>Sar</taxon>
        <taxon>Stramenopiles</taxon>
        <taxon>Oomycota</taxon>
        <taxon>Peronosporomycetes</taxon>
        <taxon>Peronosporales</taxon>
        <taxon>Peronosporaceae</taxon>
        <taxon>Phytophthora</taxon>
    </lineage>
</organism>
<accession>A0A6G0RT19</accession>